<keyword evidence="2" id="KW-1185">Reference proteome</keyword>
<dbReference type="Ensembl" id="ENSCMIT00000023947.1">
    <property type="protein sequence ID" value="ENSCMIP00000023546.1"/>
    <property type="gene ID" value="ENSCMIG00000010501.1"/>
</dbReference>
<reference evidence="2" key="1">
    <citation type="journal article" date="2006" name="Science">
        <title>Ancient noncoding elements conserved in the human genome.</title>
        <authorList>
            <person name="Venkatesh B."/>
            <person name="Kirkness E.F."/>
            <person name="Loh Y.H."/>
            <person name="Halpern A.L."/>
            <person name="Lee A.P."/>
            <person name="Johnson J."/>
            <person name="Dandona N."/>
            <person name="Viswanathan L.D."/>
            <person name="Tay A."/>
            <person name="Venter J.C."/>
            <person name="Strausberg R.L."/>
            <person name="Brenner S."/>
        </authorList>
    </citation>
    <scope>NUCLEOTIDE SEQUENCE [LARGE SCALE GENOMIC DNA]</scope>
</reference>
<evidence type="ECO:0008006" key="3">
    <source>
        <dbReference type="Google" id="ProtNLM"/>
    </source>
</evidence>
<dbReference type="Proteomes" id="UP000314986">
    <property type="component" value="Unassembled WGS sequence"/>
</dbReference>
<reference evidence="2" key="2">
    <citation type="journal article" date="2007" name="PLoS Biol.">
        <title>Survey sequencing and comparative analysis of the elephant shark (Callorhinchus milii) genome.</title>
        <authorList>
            <person name="Venkatesh B."/>
            <person name="Kirkness E.F."/>
            <person name="Loh Y.H."/>
            <person name="Halpern A.L."/>
            <person name="Lee A.P."/>
            <person name="Johnson J."/>
            <person name="Dandona N."/>
            <person name="Viswanathan L.D."/>
            <person name="Tay A."/>
            <person name="Venter J.C."/>
            <person name="Strausberg R.L."/>
            <person name="Brenner S."/>
        </authorList>
    </citation>
    <scope>NUCLEOTIDE SEQUENCE [LARGE SCALE GENOMIC DNA]</scope>
</reference>
<name>A0A4W3I7W2_CALMI</name>
<organism evidence="1 2">
    <name type="scientific">Callorhinchus milii</name>
    <name type="common">Ghost shark</name>
    <dbReference type="NCBI Taxonomy" id="7868"/>
    <lineage>
        <taxon>Eukaryota</taxon>
        <taxon>Metazoa</taxon>
        <taxon>Chordata</taxon>
        <taxon>Craniata</taxon>
        <taxon>Vertebrata</taxon>
        <taxon>Chondrichthyes</taxon>
        <taxon>Holocephali</taxon>
        <taxon>Chimaeriformes</taxon>
        <taxon>Callorhinchidae</taxon>
        <taxon>Callorhinchus</taxon>
    </lineage>
</organism>
<reference evidence="1" key="4">
    <citation type="submission" date="2025-08" db="UniProtKB">
        <authorList>
            <consortium name="Ensembl"/>
        </authorList>
    </citation>
    <scope>IDENTIFICATION</scope>
</reference>
<dbReference type="InterPro" id="IPR016186">
    <property type="entry name" value="C-type_lectin-like/link_sf"/>
</dbReference>
<reference evidence="2" key="3">
    <citation type="journal article" date="2014" name="Nature">
        <title>Elephant shark genome provides unique insights into gnathostome evolution.</title>
        <authorList>
            <consortium name="International Elephant Shark Genome Sequencing Consortium"/>
            <person name="Venkatesh B."/>
            <person name="Lee A.P."/>
            <person name="Ravi V."/>
            <person name="Maurya A.K."/>
            <person name="Lian M.M."/>
            <person name="Swann J.B."/>
            <person name="Ohta Y."/>
            <person name="Flajnik M.F."/>
            <person name="Sutoh Y."/>
            <person name="Kasahara M."/>
            <person name="Hoon S."/>
            <person name="Gangu V."/>
            <person name="Roy S.W."/>
            <person name="Irimia M."/>
            <person name="Korzh V."/>
            <person name="Kondrychyn I."/>
            <person name="Lim Z.W."/>
            <person name="Tay B.H."/>
            <person name="Tohari S."/>
            <person name="Kong K.W."/>
            <person name="Ho S."/>
            <person name="Lorente-Galdos B."/>
            <person name="Quilez J."/>
            <person name="Marques-Bonet T."/>
            <person name="Raney B.J."/>
            <person name="Ingham P.W."/>
            <person name="Tay A."/>
            <person name="Hillier L.W."/>
            <person name="Minx P."/>
            <person name="Boehm T."/>
            <person name="Wilson R.K."/>
            <person name="Brenner S."/>
            <person name="Warren W.C."/>
        </authorList>
    </citation>
    <scope>NUCLEOTIDE SEQUENCE [LARGE SCALE GENOMIC DNA]</scope>
</reference>
<proteinExistence type="predicted"/>
<accession>A0A4W3I7W2</accession>
<dbReference type="SUPFAM" id="SSF56436">
    <property type="entry name" value="C-type lectin-like"/>
    <property type="match status" value="1"/>
</dbReference>
<protein>
    <recommendedName>
        <fullName evidence="3">C-type lectin domain-containing protein</fullName>
    </recommendedName>
</protein>
<reference evidence="1" key="5">
    <citation type="submission" date="2025-09" db="UniProtKB">
        <authorList>
            <consortium name="Ensembl"/>
        </authorList>
    </citation>
    <scope>IDENTIFICATION</scope>
</reference>
<dbReference type="AlphaFoldDB" id="A0A4W3I7W2"/>
<dbReference type="Gene3D" id="3.10.100.10">
    <property type="entry name" value="Mannose-Binding Protein A, subunit A"/>
    <property type="match status" value="1"/>
</dbReference>
<dbReference type="GeneTree" id="ENSGT00960000187527"/>
<evidence type="ECO:0000313" key="1">
    <source>
        <dbReference type="Ensembl" id="ENSCMIP00000023546.1"/>
    </source>
</evidence>
<evidence type="ECO:0000313" key="2">
    <source>
        <dbReference type="Proteomes" id="UP000314986"/>
    </source>
</evidence>
<sequence>MGRARGSGIELDSSFQKAGRHDDPNGLLLSDHTVVAFIVSCPPDWIGSKYSCYWIRKEHMKWKEALHFCESAATGAHLLDINTEEEHIPPVLLYAVNIRSNLPRRPVQDRISSKGLCELELEMNKSYLPIIPLPQNTKSTIFPVQHHTIS</sequence>
<dbReference type="InterPro" id="IPR016187">
    <property type="entry name" value="CTDL_fold"/>
</dbReference>